<dbReference type="Pfam" id="PF00646">
    <property type="entry name" value="F-box"/>
    <property type="match status" value="1"/>
</dbReference>
<evidence type="ECO:0000259" key="1">
    <source>
        <dbReference type="PROSITE" id="PS50181"/>
    </source>
</evidence>
<proteinExistence type="predicted"/>
<dbReference type="AlphaFoldDB" id="A0A166D6F4"/>
<organism evidence="2 3">
    <name type="scientific">Sistotremastrum suecicum HHB10207 ss-3</name>
    <dbReference type="NCBI Taxonomy" id="1314776"/>
    <lineage>
        <taxon>Eukaryota</taxon>
        <taxon>Fungi</taxon>
        <taxon>Dikarya</taxon>
        <taxon>Basidiomycota</taxon>
        <taxon>Agaricomycotina</taxon>
        <taxon>Agaricomycetes</taxon>
        <taxon>Sistotremastrales</taxon>
        <taxon>Sistotremastraceae</taxon>
        <taxon>Sistotremastrum</taxon>
    </lineage>
</organism>
<name>A0A166D6F4_9AGAM</name>
<dbReference type="Gene3D" id="1.20.1280.50">
    <property type="match status" value="1"/>
</dbReference>
<evidence type="ECO:0000313" key="3">
    <source>
        <dbReference type="Proteomes" id="UP000076798"/>
    </source>
</evidence>
<sequence>MGILTLPAELSLECLNGLSIQDVVNVAQTCSGFRSLVLSNRLALLNTYNSHAIAAPRGSIIADISSQCLYKIAAKSAAVSKRLHSNSSQRRLVSTNQSLYDMSSLSLNPPWGDSSPLFFFLCENILAFQRARSASVVVLKCSPCDSGPSTWHRWTELDFEEELTHHNVQYSISQDGHSLIIASVACASMHLSVDEICLRDENFGRRKTHLKLLTQDTHRFSLAVGDPYVAMVFTERQILIINWRACVGAIYELEHPDWINDGPVLQGNLINEHVIGDVDSIVFRPGEHVAVSVSLNPRGITLHTIDIPSDMPDIQSFSTGISGWTIRVLSARSQFTHNFPYSNGFEKTFSLLGFRSRSASSWIFDIATEDVDHNPDPGTLCQWNRKVISSRHSIDLSTRCSKPERESLVRLLKLSEACEEEFDCIRRSWISGTAFQIVLPLDRFPILLPMFEDGHGRGGSFIHLDIPASLKNSVHQAKEVWKWWYITCLFDTLTGKLYVFFPTGIHVLQY</sequence>
<dbReference type="InterPro" id="IPR001810">
    <property type="entry name" value="F-box_dom"/>
</dbReference>
<protein>
    <recommendedName>
        <fullName evidence="1">F-box domain-containing protein</fullName>
    </recommendedName>
</protein>
<dbReference type="Proteomes" id="UP000076798">
    <property type="component" value="Unassembled WGS sequence"/>
</dbReference>
<accession>A0A166D6F4</accession>
<dbReference type="PROSITE" id="PS50181">
    <property type="entry name" value="FBOX"/>
    <property type="match status" value="1"/>
</dbReference>
<dbReference type="EMBL" id="KV428068">
    <property type="protein sequence ID" value="KZT38184.1"/>
    <property type="molecule type" value="Genomic_DNA"/>
</dbReference>
<dbReference type="InterPro" id="IPR036047">
    <property type="entry name" value="F-box-like_dom_sf"/>
</dbReference>
<keyword evidence="3" id="KW-1185">Reference proteome</keyword>
<feature type="domain" description="F-box" evidence="1">
    <location>
        <begin position="1"/>
        <end position="51"/>
    </location>
</feature>
<gene>
    <name evidence="2" type="ORF">SISSUDRAFT_1062207</name>
</gene>
<reference evidence="2 3" key="1">
    <citation type="journal article" date="2016" name="Mol. Biol. Evol.">
        <title>Comparative Genomics of Early-Diverging Mushroom-Forming Fungi Provides Insights into the Origins of Lignocellulose Decay Capabilities.</title>
        <authorList>
            <person name="Nagy L.G."/>
            <person name="Riley R."/>
            <person name="Tritt A."/>
            <person name="Adam C."/>
            <person name="Daum C."/>
            <person name="Floudas D."/>
            <person name="Sun H."/>
            <person name="Yadav J.S."/>
            <person name="Pangilinan J."/>
            <person name="Larsson K.H."/>
            <person name="Matsuura K."/>
            <person name="Barry K."/>
            <person name="Labutti K."/>
            <person name="Kuo R."/>
            <person name="Ohm R.A."/>
            <person name="Bhattacharya S.S."/>
            <person name="Shirouzu T."/>
            <person name="Yoshinaga Y."/>
            <person name="Martin F.M."/>
            <person name="Grigoriev I.V."/>
            <person name="Hibbett D.S."/>
        </authorList>
    </citation>
    <scope>NUCLEOTIDE SEQUENCE [LARGE SCALE GENOMIC DNA]</scope>
    <source>
        <strain evidence="2 3">HHB10207 ss-3</strain>
    </source>
</reference>
<evidence type="ECO:0000313" key="2">
    <source>
        <dbReference type="EMBL" id="KZT38184.1"/>
    </source>
</evidence>
<dbReference type="SUPFAM" id="SSF81383">
    <property type="entry name" value="F-box domain"/>
    <property type="match status" value="1"/>
</dbReference>